<dbReference type="Gene3D" id="2.30.110.10">
    <property type="entry name" value="Electron Transport, Fmn-binding Protein, Chain A"/>
    <property type="match status" value="1"/>
</dbReference>
<dbReference type="InterPro" id="IPR011576">
    <property type="entry name" value="Pyridox_Oxase_N"/>
</dbReference>
<organism evidence="2 3">
    <name type="scientific">Actinoalloteichus hoggarensis</name>
    <dbReference type="NCBI Taxonomy" id="1470176"/>
    <lineage>
        <taxon>Bacteria</taxon>
        <taxon>Bacillati</taxon>
        <taxon>Actinomycetota</taxon>
        <taxon>Actinomycetes</taxon>
        <taxon>Pseudonocardiales</taxon>
        <taxon>Pseudonocardiaceae</taxon>
        <taxon>Actinoalloteichus</taxon>
    </lineage>
</organism>
<dbReference type="AlphaFoldDB" id="A0A221WA54"/>
<evidence type="ECO:0000259" key="1">
    <source>
        <dbReference type="Pfam" id="PF01243"/>
    </source>
</evidence>
<dbReference type="InterPro" id="IPR012349">
    <property type="entry name" value="Split_barrel_FMN-bd"/>
</dbReference>
<keyword evidence="3" id="KW-1185">Reference proteome</keyword>
<feature type="domain" description="Pyridoxamine 5'-phosphate oxidase N-terminal" evidence="1">
    <location>
        <begin position="11"/>
        <end position="99"/>
    </location>
</feature>
<dbReference type="Pfam" id="PF01243">
    <property type="entry name" value="PNPOx_N"/>
    <property type="match status" value="1"/>
</dbReference>
<evidence type="ECO:0000313" key="3">
    <source>
        <dbReference type="Proteomes" id="UP000204221"/>
    </source>
</evidence>
<dbReference type="KEGG" id="ahg:AHOG_24015"/>
<protein>
    <recommendedName>
        <fullName evidence="1">Pyridoxamine 5'-phosphate oxidase N-terminal domain-containing protein</fullName>
    </recommendedName>
</protein>
<evidence type="ECO:0000313" key="2">
    <source>
        <dbReference type="EMBL" id="ASO22409.1"/>
    </source>
</evidence>
<dbReference type="Proteomes" id="UP000204221">
    <property type="component" value="Chromosome"/>
</dbReference>
<name>A0A221WA54_9PSEU</name>
<dbReference type="EMBL" id="CP022521">
    <property type="protein sequence ID" value="ASO22409.1"/>
    <property type="molecule type" value="Genomic_DNA"/>
</dbReference>
<proteinExistence type="predicted"/>
<sequence>MARVTGSLEDQHASAMIDGRPVAVLATTDETGRPHSALISWFVLLDSHTLVAALDGRGRHCRNLRNDPRFAMQILADDLVLAVGGRAEFLTAELPSAPFPAAVVRLVLEAVADQRQPQMRFRGPGYEFDAAKRHRDGVERQVLAELAATDLRPPWPIGRDDSA</sequence>
<reference evidence="2 3" key="1">
    <citation type="submission" date="2017-07" db="EMBL/GenBank/DDBJ databases">
        <title>Complete genome sequence of Actinoalloteichus hoggarensis DSM 45943, type strain of Actinoalloteichus hoggarensis.</title>
        <authorList>
            <person name="Ruckert C."/>
            <person name="Nouioui I."/>
            <person name="Willmese J."/>
            <person name="van Wezel G."/>
            <person name="Klenk H.-P."/>
            <person name="Kalinowski J."/>
            <person name="Zotchev S.B."/>
        </authorList>
    </citation>
    <scope>NUCLEOTIDE SEQUENCE [LARGE SCALE GENOMIC DNA]</scope>
    <source>
        <strain evidence="2 3">DSM 45943</strain>
    </source>
</reference>
<dbReference type="SUPFAM" id="SSF50475">
    <property type="entry name" value="FMN-binding split barrel"/>
    <property type="match status" value="1"/>
</dbReference>
<accession>A0A221WA54</accession>
<gene>
    <name evidence="2" type="ORF">AHOG_24015</name>
</gene>